<dbReference type="Gene3D" id="1.25.40.10">
    <property type="entry name" value="Tetratricopeptide repeat domain"/>
    <property type="match status" value="1"/>
</dbReference>
<evidence type="ECO:0000313" key="3">
    <source>
        <dbReference type="Proteomes" id="UP000494301"/>
    </source>
</evidence>
<accession>A0A6J5ISH4</accession>
<feature type="region of interest" description="Disordered" evidence="1">
    <location>
        <begin position="1"/>
        <end position="35"/>
    </location>
</feature>
<dbReference type="EMBL" id="CABWIL020000005">
    <property type="protein sequence ID" value="CAB3962451.1"/>
    <property type="molecule type" value="Genomic_DNA"/>
</dbReference>
<dbReference type="RefSeq" id="WP_236027347.1">
    <property type="nucleotide sequence ID" value="NZ_CABWIL020000005.1"/>
</dbReference>
<sequence>MNAGRVNAQDGKTAHNRRDRIATTGRTGPISTPEQGLDMAELDNALYERIGALSDAGDALMEEGDYAGALEKFWAGFDLLPEPKTNWEAGTWLMAAIGDANFYQEDYAAGRDNLGEAMHFPNAIGNPFLHLRLGQCQFELGNLDRAADELMRAYMGGGPELFEDEDGKYLRFLATRAEGIETP</sequence>
<reference evidence="2 3" key="1">
    <citation type="submission" date="2020-04" db="EMBL/GenBank/DDBJ databases">
        <authorList>
            <person name="Depoorter E."/>
        </authorList>
    </citation>
    <scope>NUCLEOTIDE SEQUENCE [LARGE SCALE GENOMIC DNA]</scope>
    <source>
        <strain evidence="2 3">BCC0217</strain>
    </source>
</reference>
<evidence type="ECO:0008006" key="4">
    <source>
        <dbReference type="Google" id="ProtNLM"/>
    </source>
</evidence>
<name>A0A6J5ISH4_9BURK</name>
<gene>
    <name evidence="2" type="ORF">BLA3211_01825</name>
</gene>
<evidence type="ECO:0000313" key="2">
    <source>
        <dbReference type="EMBL" id="CAB3962451.1"/>
    </source>
</evidence>
<dbReference type="InterPro" id="IPR011990">
    <property type="entry name" value="TPR-like_helical_dom_sf"/>
</dbReference>
<evidence type="ECO:0000256" key="1">
    <source>
        <dbReference type="SAM" id="MobiDB-lite"/>
    </source>
</evidence>
<proteinExistence type="predicted"/>
<protein>
    <recommendedName>
        <fullName evidence="4">Tetratricopeptide repeat protein</fullName>
    </recommendedName>
</protein>
<dbReference type="AlphaFoldDB" id="A0A6J5ISH4"/>
<dbReference type="Proteomes" id="UP000494301">
    <property type="component" value="Unassembled WGS sequence"/>
</dbReference>
<organism evidence="2 3">
    <name type="scientific">Burkholderia aenigmatica</name>
    <dbReference type="NCBI Taxonomy" id="2015348"/>
    <lineage>
        <taxon>Bacteria</taxon>
        <taxon>Pseudomonadati</taxon>
        <taxon>Pseudomonadota</taxon>
        <taxon>Betaproteobacteria</taxon>
        <taxon>Burkholderiales</taxon>
        <taxon>Burkholderiaceae</taxon>
        <taxon>Burkholderia</taxon>
        <taxon>Burkholderia cepacia complex</taxon>
    </lineage>
</organism>
<dbReference type="SUPFAM" id="SSF48452">
    <property type="entry name" value="TPR-like"/>
    <property type="match status" value="1"/>
</dbReference>
<feature type="compositionally biased region" description="Polar residues" evidence="1">
    <location>
        <begin position="24"/>
        <end position="34"/>
    </location>
</feature>